<name>A0ABZ3IJH7_9FIRM</name>
<comment type="similarity">
    <text evidence="1 4">Belongs to the CRISPR-associated protein Cas6/Cse3/CasE family.</text>
</comment>
<dbReference type="Proteomes" id="UP000216752">
    <property type="component" value="Chromosome"/>
</dbReference>
<dbReference type="NCBIfam" id="TIGR01877">
    <property type="entry name" value="cas_cas6"/>
    <property type="match status" value="1"/>
</dbReference>
<evidence type="ECO:0000256" key="2">
    <source>
        <dbReference type="ARBA" id="ARBA00022884"/>
    </source>
</evidence>
<keyword evidence="2" id="KW-0694">RNA-binding</keyword>
<feature type="domain" description="CRISPR associated protein Cas6 C-terminal" evidence="5">
    <location>
        <begin position="122"/>
        <end position="241"/>
    </location>
</feature>
<evidence type="ECO:0000259" key="5">
    <source>
        <dbReference type="Pfam" id="PF01881"/>
    </source>
</evidence>
<organism evidence="6 7">
    <name type="scientific">Sporomusa silvacetica DSM 10669</name>
    <dbReference type="NCBI Taxonomy" id="1123289"/>
    <lineage>
        <taxon>Bacteria</taxon>
        <taxon>Bacillati</taxon>
        <taxon>Bacillota</taxon>
        <taxon>Negativicutes</taxon>
        <taxon>Selenomonadales</taxon>
        <taxon>Sporomusaceae</taxon>
        <taxon>Sporomusa</taxon>
    </lineage>
</organism>
<dbReference type="InterPro" id="IPR045747">
    <property type="entry name" value="CRISPR-assoc_prot_Cas6_N_sf"/>
</dbReference>
<dbReference type="InterPro" id="IPR049435">
    <property type="entry name" value="Cas_Cas6_C"/>
</dbReference>
<evidence type="ECO:0000256" key="1">
    <source>
        <dbReference type="ARBA" id="ARBA00005937"/>
    </source>
</evidence>
<dbReference type="PIRSF" id="PIRSF005054">
    <property type="entry name" value="PF1131"/>
    <property type="match status" value="1"/>
</dbReference>
<dbReference type="CDD" id="cd21140">
    <property type="entry name" value="Cas6_I-like"/>
    <property type="match status" value="1"/>
</dbReference>
<comment type="function">
    <text evidence="4">CRISPR (clustered regularly interspaced short palindromic repeat), is an adaptive immune system that provides protection against mobile genetic elements (viruses, transposable elements and conjugative plasmids). CRISPR clusters contain sequences complementary to antecedent mobile elements and target invading nucleic acids. CRISPR clusters are transcribed and processed into CRISPR RNA (crRNA).</text>
</comment>
<dbReference type="PANTHER" id="PTHR36984:SF1">
    <property type="entry name" value="CRISPR-ASSOCIATED ENDORIBONUCLEASE CAS6 1"/>
    <property type="match status" value="1"/>
</dbReference>
<evidence type="ECO:0000313" key="6">
    <source>
        <dbReference type="EMBL" id="XFO65538.1"/>
    </source>
</evidence>
<gene>
    <name evidence="6" type="ORF">SPSIL_016670</name>
</gene>
<keyword evidence="7" id="KW-1185">Reference proteome</keyword>
<reference evidence="6" key="1">
    <citation type="submission" date="2024-05" db="EMBL/GenBank/DDBJ databases">
        <title>Isolation and characterization of Sporomusa carbonis sp. nov., a carboxydotrophic hydrogenogen in the genus of Sporomusa isolated from a charcoal burning pile.</title>
        <authorList>
            <person name="Boeer T."/>
            <person name="Rosenbaum F."/>
            <person name="Eysell L."/>
            <person name="Mueller V."/>
            <person name="Daniel R."/>
            <person name="Poehlein A."/>
        </authorList>
    </citation>
    <scope>NUCLEOTIDE SEQUENCE [LARGE SCALE GENOMIC DNA]</scope>
    <source>
        <strain evidence="6">DSM 10669</strain>
    </source>
</reference>
<evidence type="ECO:0000313" key="7">
    <source>
        <dbReference type="Proteomes" id="UP000216752"/>
    </source>
</evidence>
<dbReference type="InterPro" id="IPR010156">
    <property type="entry name" value="CRISPR-assoc_prot_Cas6"/>
</dbReference>
<accession>A0ABZ3IJH7</accession>
<sequence>MHITIVMKPHKTVNLPVDYNHIVQSAIYNVMDNSMASFLHQQGFIVNGRIYRLFCFSRLTGFCNVDRYSGRILFTQNIQLIITSPVNAFVQSLAEGLLQQGEIRLGANVIAIESISAQSIKVKNDSMVVKTLSPVVMYSTMLRPDGRKYTVYFQPGDPDYDALITANLQKKYKAFYGQEAPVGRVKVSSKGVVKMNVLQYKGTVIKGYSGLLQVTGPQKLLQIAMDCGLGSKNSQGMGCLQLQRQNHAARDVVLEGNPIVG</sequence>
<dbReference type="Gene3D" id="3.30.70.1890">
    <property type="match status" value="1"/>
</dbReference>
<keyword evidence="3" id="KW-0051">Antiviral defense</keyword>
<evidence type="ECO:0000256" key="3">
    <source>
        <dbReference type="ARBA" id="ARBA00023118"/>
    </source>
</evidence>
<proteinExistence type="inferred from homology"/>
<dbReference type="RefSeq" id="WP_094602763.1">
    <property type="nucleotide sequence ID" value="NZ_CP155573.1"/>
</dbReference>
<dbReference type="Pfam" id="PF01881">
    <property type="entry name" value="Cas_Cas6_C"/>
    <property type="match status" value="1"/>
</dbReference>
<dbReference type="EMBL" id="CP155573">
    <property type="protein sequence ID" value="XFO65538.1"/>
    <property type="molecule type" value="Genomic_DNA"/>
</dbReference>
<dbReference type="PANTHER" id="PTHR36984">
    <property type="entry name" value="CRISPR-ASSOCIATED ENDORIBONUCLEASE CAS6 1"/>
    <property type="match status" value="1"/>
</dbReference>
<protein>
    <recommendedName>
        <fullName evidence="4">CRISPR-associated endoribonuclease</fullName>
    </recommendedName>
</protein>
<dbReference type="Gene3D" id="3.30.70.1900">
    <property type="match status" value="1"/>
</dbReference>
<evidence type="ECO:0000256" key="4">
    <source>
        <dbReference type="PIRNR" id="PIRNR005054"/>
    </source>
</evidence>
<dbReference type="Pfam" id="PF21350">
    <property type="entry name" value="Cas6_I-A"/>
    <property type="match status" value="1"/>
</dbReference>